<dbReference type="InterPro" id="IPR037840">
    <property type="entry name" value="PH_Anillin"/>
</dbReference>
<proteinExistence type="predicted"/>
<dbReference type="EMBL" id="BAAFST010000009">
    <property type="protein sequence ID" value="GAB1293974.1"/>
    <property type="molecule type" value="Genomic_DNA"/>
</dbReference>
<sequence length="1121" mass="122892">MDPFTERGKLLERTRARRENLQRKMAERPTAAARSAPHVKRCREPLSEASNQQQPLLGGEEKSTKPSPSKKRCSDKIEVEAPDLENKEPADAAKPCSPRPAPRQTKPPAPAAVSEPAAAPASVLSTGRGLSSRAEASAASSVKTRMQKLAEQRRHWDSDVTDDVSESPNLAPAPSEEKAASPPKPPISNASATPVGRRGRLANLAATICSWEDDVSYSSAKQNSVQEQPGTTCLSKSSSASGASASINSSSVQQEATGCSQRHGNASVGKGPASDTASGSLLKASASSSVKASSPVKSATFITKHCEVQTPELPHKTVSPLKTEASKPCEKPALSQAAQCKEEANREVCLQSQPKDKLATPGGRGIKPFLERFGERCQEHSKESPAYRASHKTPNITPNTKAIQERLFKQNACSSTTHLAQQLKQEREKELACLRGRFDKGNLWSAEKDEKSRSRHLETKQNVGIEVYGQNTPLREHQTVSSTASGSVTDKAAGNETAVETSRAEPAGSTEMTKSSPLKITLFLEEEKSLKVASDPEVEQKIEVVREVEMSVDDEDINSSKVINDIFSDVLEEGGLDVGRSQEDTEQVGAQDSEEQEDALNISSMSLLAPLAQTVGVVDLENVISSPTSELRDTSLSAASPKPGKFQRTRVPRAESGDSLSSEDRDLLYRSQRFKETERPSIKQVIVRKEDVSSKLGEKNNVCFGQVNIKQRMQASQELNNDINLQQTVIYQASQALNCCVDEEHGKGSLEEAEAERLLLIATEKRALLIDELNKLKSEGPQRRNKTSVIPQSEFVPSKGSVTLSEICLPLKADFVCSTAQKPDASNYYYLIMLKAGAEQMVATPLASTSNSLNGDALTFPTTFTLHDVTNDFEINVEVYSLAITPKRLLTSITSKAAFILQLWPVQEVSGAVRTSNFTLVGSHTLSLSSVGDTKFALDKISFDVREQELLGYLFQEKVPFLSPLEGHICLKISCQVNSTVEEKGFLTIFEDVSGFGAWHRRWCVLSGNCISYWTYPDDERRKNPIGRINLANCISHQIEPANREYCARRNTLELVTVRPQREDDRETLVSQCRDTLCVTKNWLSADTKEERDLWMQKLNQVIVDIRLWQPDACYKPAGKP</sequence>
<evidence type="ECO:0000313" key="4">
    <source>
        <dbReference type="Proteomes" id="UP001623349"/>
    </source>
</evidence>
<dbReference type="PANTHER" id="PTHR21538:SF27">
    <property type="entry name" value="ANILLIN"/>
    <property type="match status" value="1"/>
</dbReference>
<dbReference type="Pfam" id="PF08174">
    <property type="entry name" value="Anillin"/>
    <property type="match status" value="1"/>
</dbReference>
<evidence type="ECO:0000256" key="1">
    <source>
        <dbReference type="SAM" id="MobiDB-lite"/>
    </source>
</evidence>
<name>A0ABQ0F3W9_APOSI</name>
<dbReference type="Pfam" id="PF00169">
    <property type="entry name" value="PH"/>
    <property type="match status" value="1"/>
</dbReference>
<dbReference type="InterPro" id="IPR011993">
    <property type="entry name" value="PH-like_dom_sf"/>
</dbReference>
<feature type="compositionally biased region" description="Basic and acidic residues" evidence="1">
    <location>
        <begin position="72"/>
        <end position="91"/>
    </location>
</feature>
<feature type="compositionally biased region" description="Pro residues" evidence="1">
    <location>
        <begin position="97"/>
        <end position="110"/>
    </location>
</feature>
<dbReference type="Gene3D" id="2.30.29.30">
    <property type="entry name" value="Pleckstrin-homology domain (PH domain)/Phosphotyrosine-binding domain (PTB)"/>
    <property type="match status" value="1"/>
</dbReference>
<dbReference type="SUPFAM" id="SSF50729">
    <property type="entry name" value="PH domain-like"/>
    <property type="match status" value="1"/>
</dbReference>
<feature type="compositionally biased region" description="Polar residues" evidence="1">
    <location>
        <begin position="628"/>
        <end position="638"/>
    </location>
</feature>
<feature type="compositionally biased region" description="Low complexity" evidence="1">
    <location>
        <begin position="111"/>
        <end position="123"/>
    </location>
</feature>
<gene>
    <name evidence="3" type="ORF">APTSU1_000920700</name>
</gene>
<evidence type="ECO:0000259" key="2">
    <source>
        <dbReference type="PROSITE" id="PS50003"/>
    </source>
</evidence>
<feature type="domain" description="PH" evidence="2">
    <location>
        <begin position="980"/>
        <end position="1104"/>
    </location>
</feature>
<dbReference type="CDD" id="cd01263">
    <property type="entry name" value="PH_anillin"/>
    <property type="match status" value="1"/>
</dbReference>
<accession>A0ABQ0F3W9</accession>
<feature type="compositionally biased region" description="Basic and acidic residues" evidence="1">
    <location>
        <begin position="652"/>
        <end position="663"/>
    </location>
</feature>
<evidence type="ECO:0000313" key="3">
    <source>
        <dbReference type="EMBL" id="GAB1293974.1"/>
    </source>
</evidence>
<dbReference type="InterPro" id="IPR001849">
    <property type="entry name" value="PH_domain"/>
</dbReference>
<feature type="compositionally biased region" description="Basic and acidic residues" evidence="1">
    <location>
        <begin position="148"/>
        <end position="158"/>
    </location>
</feature>
<dbReference type="SMART" id="SM00233">
    <property type="entry name" value="PH"/>
    <property type="match status" value="1"/>
</dbReference>
<dbReference type="Pfam" id="PF16018">
    <property type="entry name" value="Anillin_N"/>
    <property type="match status" value="2"/>
</dbReference>
<reference evidence="3 4" key="1">
    <citation type="submission" date="2024-08" db="EMBL/GenBank/DDBJ databases">
        <title>The draft genome of Apodemus speciosus.</title>
        <authorList>
            <person name="Nabeshima K."/>
            <person name="Suzuki S."/>
            <person name="Onuma M."/>
        </authorList>
    </citation>
    <scope>NUCLEOTIDE SEQUENCE [LARGE SCALE GENOMIC DNA]</scope>
    <source>
        <strain evidence="3">IB14-021</strain>
    </source>
</reference>
<feature type="compositionally biased region" description="Polar residues" evidence="1">
    <location>
        <begin position="217"/>
        <end position="234"/>
    </location>
</feature>
<protein>
    <submittedName>
        <fullName evidence="3">Anillin</fullName>
    </submittedName>
</protein>
<dbReference type="InterPro" id="IPR012966">
    <property type="entry name" value="AHD"/>
</dbReference>
<dbReference type="InterPro" id="IPR031970">
    <property type="entry name" value="Anillin_N"/>
</dbReference>
<comment type="caution">
    <text evidence="3">The sequence shown here is derived from an EMBL/GenBank/DDBJ whole genome shotgun (WGS) entry which is preliminary data.</text>
</comment>
<feature type="compositionally biased region" description="Low complexity" evidence="1">
    <location>
        <begin position="277"/>
        <end position="299"/>
    </location>
</feature>
<organism evidence="3 4">
    <name type="scientific">Apodemus speciosus</name>
    <name type="common">Large Japanese field mouse</name>
    <dbReference type="NCBI Taxonomy" id="105296"/>
    <lineage>
        <taxon>Eukaryota</taxon>
        <taxon>Metazoa</taxon>
        <taxon>Chordata</taxon>
        <taxon>Craniata</taxon>
        <taxon>Vertebrata</taxon>
        <taxon>Euteleostomi</taxon>
        <taxon>Mammalia</taxon>
        <taxon>Eutheria</taxon>
        <taxon>Euarchontoglires</taxon>
        <taxon>Glires</taxon>
        <taxon>Rodentia</taxon>
        <taxon>Myomorpha</taxon>
        <taxon>Muroidea</taxon>
        <taxon>Muridae</taxon>
        <taxon>Murinae</taxon>
        <taxon>Apodemus</taxon>
    </lineage>
</organism>
<dbReference type="Proteomes" id="UP001623349">
    <property type="component" value="Unassembled WGS sequence"/>
</dbReference>
<feature type="compositionally biased region" description="Polar residues" evidence="1">
    <location>
        <begin position="252"/>
        <end position="264"/>
    </location>
</feature>
<feature type="region of interest" description="Disordered" evidence="1">
    <location>
        <begin position="377"/>
        <end position="397"/>
    </location>
</feature>
<dbReference type="PANTHER" id="PTHR21538">
    <property type="entry name" value="ANILLIN/RHOTEKIN RTKN"/>
    <property type="match status" value="1"/>
</dbReference>
<feature type="region of interest" description="Disordered" evidence="1">
    <location>
        <begin position="217"/>
        <end position="330"/>
    </location>
</feature>
<feature type="region of interest" description="Disordered" evidence="1">
    <location>
        <begin position="477"/>
        <end position="513"/>
    </location>
</feature>
<dbReference type="InterPro" id="IPR051364">
    <property type="entry name" value="Cytokinesis/Rho-signaling"/>
</dbReference>
<feature type="region of interest" description="Disordered" evidence="1">
    <location>
        <begin position="1"/>
        <end position="198"/>
    </location>
</feature>
<feature type="compositionally biased region" description="Low complexity" evidence="1">
    <location>
        <begin position="131"/>
        <end position="141"/>
    </location>
</feature>
<keyword evidence="4" id="KW-1185">Reference proteome</keyword>
<feature type="region of interest" description="Disordered" evidence="1">
    <location>
        <begin position="628"/>
        <end position="663"/>
    </location>
</feature>
<feature type="compositionally biased region" description="Low complexity" evidence="1">
    <location>
        <begin position="235"/>
        <end position="251"/>
    </location>
</feature>
<feature type="compositionally biased region" description="Basic and acidic residues" evidence="1">
    <location>
        <begin position="1"/>
        <end position="27"/>
    </location>
</feature>
<feature type="compositionally biased region" description="Polar residues" evidence="1">
    <location>
        <begin position="477"/>
        <end position="488"/>
    </location>
</feature>
<dbReference type="PROSITE" id="PS50003">
    <property type="entry name" value="PH_DOMAIN"/>
    <property type="match status" value="1"/>
</dbReference>